<sequence length="244" mass="28096">MVGEVKEKTKVEMDPETSVSFDLSLAASHEFHRRRKRILENMSNFSLLTTKSFGGNTTLKRIRSLTAKSVEWEERLKRFADVVSNFDKNCPERMKEVLNEGFKDLSAVLIQISTSKRPLCVFQSINAFAIALVKLQQWRSNNGYEEGDELIADLVHKTLGYWLNARTHFNEWDRAWAHTRTVLVDMLRNITSVKTIINVKHLIASMLTELLSYTAKEGSYAHGVYASEQLEHLESILTQQLYRV</sequence>
<accession>A0A915ABM8</accession>
<dbReference type="Proteomes" id="UP000887569">
    <property type="component" value="Unplaced"/>
</dbReference>
<dbReference type="AlphaFoldDB" id="A0A915ABM8"/>
<protein>
    <submittedName>
        <fullName evidence="2">Uncharacterized protein</fullName>
    </submittedName>
</protein>
<reference evidence="2" key="1">
    <citation type="submission" date="2022-11" db="UniProtKB">
        <authorList>
            <consortium name="WormBaseParasite"/>
        </authorList>
    </citation>
    <scope>IDENTIFICATION</scope>
</reference>
<dbReference type="WBParaSite" id="PgR004_g176_t01">
    <property type="protein sequence ID" value="PgR004_g176_t01"/>
    <property type="gene ID" value="PgR004_g176"/>
</dbReference>
<organism evidence="1 2">
    <name type="scientific">Parascaris univalens</name>
    <name type="common">Nematode worm</name>
    <dbReference type="NCBI Taxonomy" id="6257"/>
    <lineage>
        <taxon>Eukaryota</taxon>
        <taxon>Metazoa</taxon>
        <taxon>Ecdysozoa</taxon>
        <taxon>Nematoda</taxon>
        <taxon>Chromadorea</taxon>
        <taxon>Rhabditida</taxon>
        <taxon>Spirurina</taxon>
        <taxon>Ascaridomorpha</taxon>
        <taxon>Ascaridoidea</taxon>
        <taxon>Ascarididae</taxon>
        <taxon>Parascaris</taxon>
    </lineage>
</organism>
<keyword evidence="1" id="KW-1185">Reference proteome</keyword>
<evidence type="ECO:0000313" key="2">
    <source>
        <dbReference type="WBParaSite" id="PgR004_g176_t01"/>
    </source>
</evidence>
<proteinExistence type="predicted"/>
<evidence type="ECO:0000313" key="1">
    <source>
        <dbReference type="Proteomes" id="UP000887569"/>
    </source>
</evidence>
<name>A0A915ABM8_PARUN</name>